<feature type="site" description="Important for beta-aspartyl-AMP intermediate formation" evidence="10">
    <location>
        <position position="368"/>
    </location>
</feature>
<evidence type="ECO:0000256" key="10">
    <source>
        <dbReference type="PIRSR" id="PIRSR001589-3"/>
    </source>
</evidence>
<evidence type="ECO:0000256" key="5">
    <source>
        <dbReference type="ARBA" id="ARBA00022840"/>
    </source>
</evidence>
<organism evidence="12">
    <name type="scientific">Caldithrix abyssi</name>
    <dbReference type="NCBI Taxonomy" id="187145"/>
    <lineage>
        <taxon>Bacteria</taxon>
        <taxon>Pseudomonadati</taxon>
        <taxon>Calditrichota</taxon>
        <taxon>Calditrichia</taxon>
        <taxon>Calditrichales</taxon>
        <taxon>Calditrichaceae</taxon>
        <taxon>Caldithrix</taxon>
    </lineage>
</organism>
<name>A0A7V4U3L8_CALAY</name>
<dbReference type="InterPro" id="IPR017932">
    <property type="entry name" value="GATase_2_dom"/>
</dbReference>
<dbReference type="SUPFAM" id="SSF52402">
    <property type="entry name" value="Adenine nucleotide alpha hydrolases-like"/>
    <property type="match status" value="1"/>
</dbReference>
<keyword evidence="8" id="KW-0028">Amino-acid biosynthesis</keyword>
<evidence type="ECO:0000256" key="8">
    <source>
        <dbReference type="PIRSR" id="PIRSR001589-1"/>
    </source>
</evidence>
<evidence type="ECO:0000313" key="12">
    <source>
        <dbReference type="EMBL" id="HGY56244.1"/>
    </source>
</evidence>
<evidence type="ECO:0000256" key="4">
    <source>
        <dbReference type="ARBA" id="ARBA00022741"/>
    </source>
</evidence>
<evidence type="ECO:0000256" key="7">
    <source>
        <dbReference type="ARBA" id="ARBA00048741"/>
    </source>
</evidence>
<dbReference type="Pfam" id="PF13537">
    <property type="entry name" value="GATase_7"/>
    <property type="match status" value="1"/>
</dbReference>
<dbReference type="PANTHER" id="PTHR43284">
    <property type="entry name" value="ASPARAGINE SYNTHETASE (GLUTAMINE-HYDROLYZING)"/>
    <property type="match status" value="1"/>
</dbReference>
<dbReference type="PROSITE" id="PS51278">
    <property type="entry name" value="GATASE_TYPE_2"/>
    <property type="match status" value="1"/>
</dbReference>
<dbReference type="PANTHER" id="PTHR43284:SF1">
    <property type="entry name" value="ASPARAGINE SYNTHETASE"/>
    <property type="match status" value="1"/>
</dbReference>
<keyword evidence="6 8" id="KW-0315">Glutamine amidotransferase</keyword>
<comment type="caution">
    <text evidence="12">The sequence shown here is derived from an EMBL/GenBank/DDBJ whole genome shotgun (WGS) entry which is preliminary data.</text>
</comment>
<dbReference type="AlphaFoldDB" id="A0A7V4U3L8"/>
<dbReference type="InterPro" id="IPR014729">
    <property type="entry name" value="Rossmann-like_a/b/a_fold"/>
</dbReference>
<dbReference type="CDD" id="cd01991">
    <property type="entry name" value="Asn_synthase_B_C"/>
    <property type="match status" value="1"/>
</dbReference>
<dbReference type="Pfam" id="PF00733">
    <property type="entry name" value="Asn_synthase"/>
    <property type="match status" value="1"/>
</dbReference>
<accession>A0A7V4U3L8</accession>
<protein>
    <recommendedName>
        <fullName evidence="3">asparagine synthase (glutamine-hydrolyzing)</fullName>
        <ecNumber evidence="3">6.3.5.4</ecNumber>
    </recommendedName>
</protein>
<evidence type="ECO:0000256" key="9">
    <source>
        <dbReference type="PIRSR" id="PIRSR001589-2"/>
    </source>
</evidence>
<keyword evidence="8" id="KW-0061">Asparagine biosynthesis</keyword>
<evidence type="ECO:0000256" key="3">
    <source>
        <dbReference type="ARBA" id="ARBA00012737"/>
    </source>
</evidence>
<dbReference type="SUPFAM" id="SSF56235">
    <property type="entry name" value="N-terminal nucleophile aminohydrolases (Ntn hydrolases)"/>
    <property type="match status" value="1"/>
</dbReference>
<comment type="similarity">
    <text evidence="2">Belongs to the asparagine synthetase family.</text>
</comment>
<evidence type="ECO:0000259" key="11">
    <source>
        <dbReference type="PROSITE" id="PS51278"/>
    </source>
</evidence>
<dbReference type="Gene3D" id="3.40.50.620">
    <property type="entry name" value="HUPs"/>
    <property type="match status" value="2"/>
</dbReference>
<dbReference type="InterPro" id="IPR051786">
    <property type="entry name" value="ASN_synthetase/amidase"/>
</dbReference>
<dbReference type="GO" id="GO:0004066">
    <property type="term" value="F:asparagine synthase (glutamine-hydrolyzing) activity"/>
    <property type="evidence" value="ECO:0007669"/>
    <property type="project" value="UniProtKB-EC"/>
</dbReference>
<evidence type="ECO:0000256" key="1">
    <source>
        <dbReference type="ARBA" id="ARBA00005187"/>
    </source>
</evidence>
<keyword evidence="4 9" id="KW-0547">Nucleotide-binding</keyword>
<dbReference type="GO" id="GO:0006529">
    <property type="term" value="P:asparagine biosynthetic process"/>
    <property type="evidence" value="ECO:0007669"/>
    <property type="project" value="UniProtKB-KW"/>
</dbReference>
<dbReference type="EC" id="6.3.5.4" evidence="3"/>
<gene>
    <name evidence="12" type="primary">asnB</name>
    <name evidence="12" type="ORF">ENK44_11105</name>
</gene>
<comment type="pathway">
    <text evidence="1">Amino-acid biosynthesis; L-asparagine biosynthesis; L-asparagine from L-aspartate (L-Gln route): step 1/1.</text>
</comment>
<dbReference type="InterPro" id="IPR001962">
    <property type="entry name" value="Asn_synthase"/>
</dbReference>
<feature type="binding site" evidence="9">
    <location>
        <position position="100"/>
    </location>
    <ligand>
        <name>L-glutamine</name>
        <dbReference type="ChEBI" id="CHEBI:58359"/>
    </ligand>
</feature>
<dbReference type="NCBIfam" id="TIGR01536">
    <property type="entry name" value="asn_synth_AEB"/>
    <property type="match status" value="1"/>
</dbReference>
<dbReference type="InterPro" id="IPR033738">
    <property type="entry name" value="AsnB_N"/>
</dbReference>
<evidence type="ECO:0000256" key="2">
    <source>
        <dbReference type="ARBA" id="ARBA00005752"/>
    </source>
</evidence>
<reference evidence="12" key="1">
    <citation type="journal article" date="2020" name="mSystems">
        <title>Genome- and Community-Level Interaction Insights into Carbon Utilization and Element Cycling Functions of Hydrothermarchaeota in Hydrothermal Sediment.</title>
        <authorList>
            <person name="Zhou Z."/>
            <person name="Liu Y."/>
            <person name="Xu W."/>
            <person name="Pan J."/>
            <person name="Luo Z.H."/>
            <person name="Li M."/>
        </authorList>
    </citation>
    <scope>NUCLEOTIDE SEQUENCE [LARGE SCALE GENOMIC DNA]</scope>
    <source>
        <strain evidence="12">HyVt-577</strain>
    </source>
</reference>
<proteinExistence type="inferred from homology"/>
<feature type="active site" description="For GATase activity" evidence="8">
    <location>
        <position position="2"/>
    </location>
</feature>
<evidence type="ECO:0000256" key="6">
    <source>
        <dbReference type="ARBA" id="ARBA00022962"/>
    </source>
</evidence>
<dbReference type="InterPro" id="IPR029055">
    <property type="entry name" value="Ntn_hydrolases_N"/>
</dbReference>
<sequence>MCGIAGIFHSSQSYPIDQKLVHKMIHALRHRGPDDFGFYFAKGLGLAQSRLSIIDLAGGKQPIHNEDKTIWVIFNGEIFNYIELGEALRKKGHRFYTKSDTEVIVHAYEEYGTDFVQHLNGQFAIAIWDEKKRKLVLTRDRVGIRPLFYTRLSDGVFLFASEMKALFRHPQAAAEIDPAGLNQIFTIWVNIPPQTVYKNVQELPPGHTMVIENGRQSTQKYWALSYPDANDYDDKPLAYYSKKLKELLYDAVTLRLRADVPVAAYLSGGIDSSITSALVKKYHNNNLITFSVAFKDAGYDERGYQEEMVNFLKTDHRIIEADYTKIGHAFSDVVWYAEKPMIRTAPAPLYILSGLVRENNIKVVLTGEGADEVFGGYNIFREDKVRRFWARFPESRLRPLLLSRLYPYIQQNMRQGQNFWQLFFKKNLQDTGNPYYSHLLRWTNTAQVKKFFTPEMQKEMGGEERVFAELDAYVEKDMMRWHPLSRAQYLEMVLFMPGYLLSSQGDRMMMGHSVEGRFPYLDHRVVEFANTIPPQYKIKVLNEKYILKKTYADLVPDSIVNRDKQPYRAPISQCFIPDNGSAASAMLREEKIKQYDYFDPKAVNRLIAKVERSGGKQMAARDDMALVGIVSTQLLHQQFVEKKSGKQF</sequence>
<keyword evidence="12" id="KW-0436">Ligase</keyword>
<dbReference type="Gene3D" id="3.60.20.10">
    <property type="entry name" value="Glutamine Phosphoribosylpyrophosphate, subunit 1, domain 1"/>
    <property type="match status" value="1"/>
</dbReference>
<dbReference type="EMBL" id="DRQG01000105">
    <property type="protein sequence ID" value="HGY56244.1"/>
    <property type="molecule type" value="Genomic_DNA"/>
</dbReference>
<feature type="domain" description="Glutamine amidotransferase type-2" evidence="11">
    <location>
        <begin position="2"/>
        <end position="214"/>
    </location>
</feature>
<feature type="binding site" evidence="9">
    <location>
        <position position="292"/>
    </location>
    <ligand>
        <name>ATP</name>
        <dbReference type="ChEBI" id="CHEBI:30616"/>
    </ligand>
</feature>
<keyword evidence="5 9" id="KW-0067">ATP-binding</keyword>
<dbReference type="Proteomes" id="UP000885779">
    <property type="component" value="Unassembled WGS sequence"/>
</dbReference>
<dbReference type="CDD" id="cd00712">
    <property type="entry name" value="AsnB"/>
    <property type="match status" value="1"/>
</dbReference>
<comment type="catalytic activity">
    <reaction evidence="7">
        <text>L-aspartate + L-glutamine + ATP + H2O = L-asparagine + L-glutamate + AMP + diphosphate + H(+)</text>
        <dbReference type="Rhea" id="RHEA:12228"/>
        <dbReference type="ChEBI" id="CHEBI:15377"/>
        <dbReference type="ChEBI" id="CHEBI:15378"/>
        <dbReference type="ChEBI" id="CHEBI:29985"/>
        <dbReference type="ChEBI" id="CHEBI:29991"/>
        <dbReference type="ChEBI" id="CHEBI:30616"/>
        <dbReference type="ChEBI" id="CHEBI:33019"/>
        <dbReference type="ChEBI" id="CHEBI:58048"/>
        <dbReference type="ChEBI" id="CHEBI:58359"/>
        <dbReference type="ChEBI" id="CHEBI:456215"/>
        <dbReference type="EC" id="6.3.5.4"/>
    </reaction>
</comment>
<dbReference type="PIRSF" id="PIRSF001589">
    <property type="entry name" value="Asn_synthetase_glu-h"/>
    <property type="match status" value="1"/>
</dbReference>
<dbReference type="GO" id="GO:0005524">
    <property type="term" value="F:ATP binding"/>
    <property type="evidence" value="ECO:0007669"/>
    <property type="project" value="UniProtKB-KW"/>
</dbReference>
<dbReference type="InterPro" id="IPR006426">
    <property type="entry name" value="Asn_synth_AEB"/>
</dbReference>
<dbReference type="GO" id="GO:0005829">
    <property type="term" value="C:cytosol"/>
    <property type="evidence" value="ECO:0007669"/>
    <property type="project" value="TreeGrafter"/>
</dbReference>